<dbReference type="SUPFAM" id="SSF46785">
    <property type="entry name" value="Winged helix' DNA-binding domain"/>
    <property type="match status" value="1"/>
</dbReference>
<accession>A0A7X3MUT2</accession>
<reference evidence="3 4" key="2">
    <citation type="submission" date="2020-01" db="EMBL/GenBank/DDBJ databases">
        <title>Microvirga sp. nov., an arsenate reduction bacterium isolated from Tibet hotspring sediments.</title>
        <authorList>
            <person name="Xian W.-D."/>
            <person name="Li W.-J."/>
        </authorList>
    </citation>
    <scope>NUCLEOTIDE SEQUENCE [LARGE SCALE GENOMIC DNA]</scope>
    <source>
        <strain evidence="3 4">KCTC 23863</strain>
    </source>
</reference>
<dbReference type="Proteomes" id="UP000436483">
    <property type="component" value="Unassembled WGS sequence"/>
</dbReference>
<feature type="domain" description="WYL" evidence="2">
    <location>
        <begin position="138"/>
        <end position="203"/>
    </location>
</feature>
<proteinExistence type="predicted"/>
<sequence>MSRTNRLFELIELLRQHRRPVTAAALAQELSVSMRTVYRDVQTLIGLGAPIDGEAGLGYVLRPGFFVPPLMFDQDELDALVLGARWVRRQGDPVLARAAANALAKIAAASPKDLRDHMAETGLWAASRPDESQSASSLHTVRHAIRRGEKLRITYRDQSAAETQRVIWPIGLAFFERARVVAAWCELRGAFRHFRADRIRSITPLGEHYPTRRAALVRAWQAEIGLPELDS</sequence>
<evidence type="ECO:0000313" key="4">
    <source>
        <dbReference type="Proteomes" id="UP000436483"/>
    </source>
</evidence>
<dbReference type="RefSeq" id="WP_160886736.1">
    <property type="nucleotide sequence ID" value="NZ_WURB01000018.1"/>
</dbReference>
<dbReference type="InterPro" id="IPR026881">
    <property type="entry name" value="WYL_dom"/>
</dbReference>
<dbReference type="Gene3D" id="1.10.10.10">
    <property type="entry name" value="Winged helix-like DNA-binding domain superfamily/Winged helix DNA-binding domain"/>
    <property type="match status" value="1"/>
</dbReference>
<dbReference type="EMBL" id="WURB01000018">
    <property type="protein sequence ID" value="MXQ13597.1"/>
    <property type="molecule type" value="Genomic_DNA"/>
</dbReference>
<reference evidence="3 4" key="1">
    <citation type="submission" date="2019-12" db="EMBL/GenBank/DDBJ databases">
        <authorList>
            <person name="Yuan C.-G."/>
        </authorList>
    </citation>
    <scope>NUCLEOTIDE SEQUENCE [LARGE SCALE GENOMIC DNA]</scope>
    <source>
        <strain evidence="3 4">KCTC 23863</strain>
    </source>
</reference>
<keyword evidence="4" id="KW-1185">Reference proteome</keyword>
<dbReference type="PANTHER" id="PTHR34580:SF3">
    <property type="entry name" value="PROTEIN PAFB"/>
    <property type="match status" value="1"/>
</dbReference>
<dbReference type="OrthoDB" id="9807255at2"/>
<dbReference type="InterPro" id="IPR036388">
    <property type="entry name" value="WH-like_DNA-bd_sf"/>
</dbReference>
<evidence type="ECO:0000259" key="1">
    <source>
        <dbReference type="Pfam" id="PF08279"/>
    </source>
</evidence>
<dbReference type="InterPro" id="IPR013196">
    <property type="entry name" value="HTH_11"/>
</dbReference>
<dbReference type="Pfam" id="PF13280">
    <property type="entry name" value="WYL"/>
    <property type="match status" value="1"/>
</dbReference>
<gene>
    <name evidence="3" type="ORF">GR328_19460</name>
</gene>
<name>A0A7X3MUT2_9HYPH</name>
<dbReference type="AlphaFoldDB" id="A0A7X3MUT2"/>
<protein>
    <submittedName>
        <fullName evidence="3">HTH domain-containing protein</fullName>
    </submittedName>
</protein>
<dbReference type="InterPro" id="IPR051534">
    <property type="entry name" value="CBASS_pafABC_assoc_protein"/>
</dbReference>
<dbReference type="PANTHER" id="PTHR34580">
    <property type="match status" value="1"/>
</dbReference>
<evidence type="ECO:0000313" key="3">
    <source>
        <dbReference type="EMBL" id="MXQ13597.1"/>
    </source>
</evidence>
<dbReference type="InterPro" id="IPR036390">
    <property type="entry name" value="WH_DNA-bd_sf"/>
</dbReference>
<dbReference type="Pfam" id="PF08279">
    <property type="entry name" value="HTH_11"/>
    <property type="match status" value="1"/>
</dbReference>
<organism evidence="3 4">
    <name type="scientific">Microvirga makkahensis</name>
    <dbReference type="NCBI Taxonomy" id="1128670"/>
    <lineage>
        <taxon>Bacteria</taxon>
        <taxon>Pseudomonadati</taxon>
        <taxon>Pseudomonadota</taxon>
        <taxon>Alphaproteobacteria</taxon>
        <taxon>Hyphomicrobiales</taxon>
        <taxon>Methylobacteriaceae</taxon>
        <taxon>Microvirga</taxon>
    </lineage>
</organism>
<feature type="domain" description="Helix-turn-helix type 11" evidence="1">
    <location>
        <begin position="6"/>
        <end position="59"/>
    </location>
</feature>
<evidence type="ECO:0000259" key="2">
    <source>
        <dbReference type="Pfam" id="PF13280"/>
    </source>
</evidence>
<dbReference type="PROSITE" id="PS52050">
    <property type="entry name" value="WYL"/>
    <property type="match status" value="1"/>
</dbReference>
<comment type="caution">
    <text evidence="3">The sequence shown here is derived from an EMBL/GenBank/DDBJ whole genome shotgun (WGS) entry which is preliminary data.</text>
</comment>